<dbReference type="InterPro" id="IPR023631">
    <property type="entry name" value="Amidase_dom"/>
</dbReference>
<dbReference type="Pfam" id="PF01425">
    <property type="entry name" value="Amidase"/>
    <property type="match status" value="1"/>
</dbReference>
<dbReference type="RefSeq" id="WP_169208340.1">
    <property type="nucleotide sequence ID" value="NZ_CP059560.1"/>
</dbReference>
<name>A0ABX1MUV1_9RHOO</name>
<dbReference type="PANTHER" id="PTHR11895:SF176">
    <property type="entry name" value="AMIDASE AMID-RELATED"/>
    <property type="match status" value="1"/>
</dbReference>
<organism evidence="2 3">
    <name type="scientific">Aromatoleum petrolei</name>
    <dbReference type="NCBI Taxonomy" id="76116"/>
    <lineage>
        <taxon>Bacteria</taxon>
        <taxon>Pseudomonadati</taxon>
        <taxon>Pseudomonadota</taxon>
        <taxon>Betaproteobacteria</taxon>
        <taxon>Rhodocyclales</taxon>
        <taxon>Rhodocyclaceae</taxon>
        <taxon>Aromatoleum</taxon>
    </lineage>
</organism>
<comment type="caution">
    <text evidence="2">The sequence shown here is derived from an EMBL/GenBank/DDBJ whole genome shotgun (WGS) entry which is preliminary data.</text>
</comment>
<reference evidence="2 3" key="1">
    <citation type="submission" date="2019-12" db="EMBL/GenBank/DDBJ databases">
        <title>Comparative genomics gives insights into the taxonomy of the Azoarcus-Aromatoleum group and reveals separate origins of nif in the plant-associated Azoarcus and non-plant-associated Aromatoleum sub-groups.</title>
        <authorList>
            <person name="Lafos M."/>
            <person name="Maluk M."/>
            <person name="Batista M."/>
            <person name="Junghare M."/>
            <person name="Carmona M."/>
            <person name="Faoro H."/>
            <person name="Cruz L.M."/>
            <person name="Battistoni F."/>
            <person name="De Souza E."/>
            <person name="Pedrosa F."/>
            <person name="Chen W.-M."/>
            <person name="Poole P.S."/>
            <person name="Dixon R.A."/>
            <person name="James E.K."/>
        </authorList>
    </citation>
    <scope>NUCLEOTIDE SEQUENCE [LARGE SCALE GENOMIC DNA]</scope>
    <source>
        <strain evidence="2 3">ToN1</strain>
    </source>
</reference>
<keyword evidence="3" id="KW-1185">Reference proteome</keyword>
<accession>A0ABX1MUV1</accession>
<dbReference type="SUPFAM" id="SSF75304">
    <property type="entry name" value="Amidase signature (AS) enzymes"/>
    <property type="match status" value="1"/>
</dbReference>
<evidence type="ECO:0000259" key="1">
    <source>
        <dbReference type="Pfam" id="PF01425"/>
    </source>
</evidence>
<dbReference type="InterPro" id="IPR000120">
    <property type="entry name" value="Amidase"/>
</dbReference>
<gene>
    <name evidence="2" type="ORF">GPA26_21340</name>
</gene>
<protein>
    <submittedName>
        <fullName evidence="2">Amidase</fullName>
    </submittedName>
</protein>
<sequence>MQAQMGTVEDRGNAAGAVSLQLRSDASAALLAGRGFAIPAADRVDVLAVADELAAVVDREIASLAPGYAPEPFVDALQRLARPPLAVGRGLAEAPANPSAIHSEDVVRGHLARIDMAAPGRLAWREIDADAALQRARLLDDERARGQVRGPLHGVVVGLKDMFDRSGRVAGWGSPLREGAAPAAVDATVVARLEQAGAVILGSQHMAEFAMSPTGFNATWGPGRNPWNVEHVSGGSSSGAGMTVGAGHVALALGSDTGGSVRLPAALCGVTGLKPTQHRISVAGVMPLAPSLDCVGPLARSAELCAHAYAALAGADAADPTCFAVPVTSPILDVPAESLSVAVPRFEAGTLLSRDMLAALEQAARSLADAGVRIVPVDLPDLDLPGRLASVLLATESAAMHRRWLKDQPERYGRQVRRRLSRGLLTASVDYYDALRLRAPLMRRFVERALDGVDALLLPVTPDVAPRVVDTVGDDERRLEAEFSKLSFWTRGINYFGVPALAVPAGFGARGLPLGIQFVGLPLGEDRVLALGHCFQRHTHWHHCTPENDRQAIKPAR</sequence>
<dbReference type="Gene3D" id="3.90.1300.10">
    <property type="entry name" value="Amidase signature (AS) domain"/>
    <property type="match status" value="1"/>
</dbReference>
<dbReference type="EMBL" id="WTVR01000061">
    <property type="protein sequence ID" value="NMF91011.1"/>
    <property type="molecule type" value="Genomic_DNA"/>
</dbReference>
<dbReference type="PANTHER" id="PTHR11895">
    <property type="entry name" value="TRANSAMIDASE"/>
    <property type="match status" value="1"/>
</dbReference>
<feature type="domain" description="Amidase" evidence="1">
    <location>
        <begin position="105"/>
        <end position="529"/>
    </location>
</feature>
<evidence type="ECO:0000313" key="3">
    <source>
        <dbReference type="Proteomes" id="UP000652074"/>
    </source>
</evidence>
<proteinExistence type="predicted"/>
<dbReference type="InterPro" id="IPR036928">
    <property type="entry name" value="AS_sf"/>
</dbReference>
<evidence type="ECO:0000313" key="2">
    <source>
        <dbReference type="EMBL" id="NMF91011.1"/>
    </source>
</evidence>
<dbReference type="Proteomes" id="UP000652074">
    <property type="component" value="Unassembled WGS sequence"/>
</dbReference>